<accession>A0ABP6H6T3</accession>
<gene>
    <name evidence="1" type="ORF">GCM10010439_68720</name>
</gene>
<dbReference type="InterPro" id="IPR045991">
    <property type="entry name" value="DUF5947"/>
</dbReference>
<organism evidence="1 2">
    <name type="scientific">Actinocorallia aurantiaca</name>
    <dbReference type="NCBI Taxonomy" id="46204"/>
    <lineage>
        <taxon>Bacteria</taxon>
        <taxon>Bacillati</taxon>
        <taxon>Actinomycetota</taxon>
        <taxon>Actinomycetes</taxon>
        <taxon>Streptosporangiales</taxon>
        <taxon>Thermomonosporaceae</taxon>
        <taxon>Actinocorallia</taxon>
    </lineage>
</organism>
<reference evidence="2" key="1">
    <citation type="journal article" date="2019" name="Int. J. Syst. Evol. Microbiol.">
        <title>The Global Catalogue of Microorganisms (GCM) 10K type strain sequencing project: providing services to taxonomists for standard genome sequencing and annotation.</title>
        <authorList>
            <consortium name="The Broad Institute Genomics Platform"/>
            <consortium name="The Broad Institute Genome Sequencing Center for Infectious Disease"/>
            <person name="Wu L."/>
            <person name="Ma J."/>
        </authorList>
    </citation>
    <scope>NUCLEOTIDE SEQUENCE [LARGE SCALE GENOMIC DNA]</scope>
    <source>
        <strain evidence="2">JCM 8201</strain>
    </source>
</reference>
<dbReference type="EMBL" id="BAAATZ010000035">
    <property type="protein sequence ID" value="GAA2737672.1"/>
    <property type="molecule type" value="Genomic_DNA"/>
</dbReference>
<keyword evidence="2" id="KW-1185">Reference proteome</keyword>
<comment type="caution">
    <text evidence="1">The sequence shown here is derived from an EMBL/GenBank/DDBJ whole genome shotgun (WGS) entry which is preliminary data.</text>
</comment>
<protein>
    <submittedName>
        <fullName evidence="1">DUF5947 family protein</fullName>
    </submittedName>
</protein>
<evidence type="ECO:0000313" key="2">
    <source>
        <dbReference type="Proteomes" id="UP001501842"/>
    </source>
</evidence>
<dbReference type="Proteomes" id="UP001501842">
    <property type="component" value="Unassembled WGS sequence"/>
</dbReference>
<sequence>MNSTALGRAIRRAESRERGTTDLCGLCGIPVEDEHRHVVDERNGALLCSCRACSLLFGEGTGHYRLVTGGRVRLTGLDPADLGVPVGLAFFTLGADGVVTARYPSPAGSTGHSVEAAAWAKAVASCPRLAELRPGAEALLVNSLRGADERWLVPVDDCYRLVAVVRGAWKGLSGGTRVWPEIEAFFASLAEGEK</sequence>
<proteinExistence type="predicted"/>
<dbReference type="Pfam" id="PF19372">
    <property type="entry name" value="DUF5947"/>
    <property type="match status" value="1"/>
</dbReference>
<dbReference type="RefSeq" id="WP_344457280.1">
    <property type="nucleotide sequence ID" value="NZ_BAAATZ010000035.1"/>
</dbReference>
<name>A0ABP6H6T3_9ACTN</name>
<evidence type="ECO:0000313" key="1">
    <source>
        <dbReference type="EMBL" id="GAA2737672.1"/>
    </source>
</evidence>